<dbReference type="EMBL" id="BRYB01004723">
    <property type="protein sequence ID" value="GMI35728.1"/>
    <property type="molecule type" value="Genomic_DNA"/>
</dbReference>
<gene>
    <name evidence="2" type="ORF">TeGR_g7315</name>
</gene>
<feature type="region of interest" description="Disordered" evidence="1">
    <location>
        <begin position="214"/>
        <end position="240"/>
    </location>
</feature>
<evidence type="ECO:0000256" key="1">
    <source>
        <dbReference type="SAM" id="MobiDB-lite"/>
    </source>
</evidence>
<keyword evidence="3" id="KW-1185">Reference proteome</keyword>
<feature type="compositionally biased region" description="Polar residues" evidence="1">
    <location>
        <begin position="231"/>
        <end position="240"/>
    </location>
</feature>
<comment type="caution">
    <text evidence="2">The sequence shown here is derived from an EMBL/GenBank/DDBJ whole genome shotgun (WGS) entry which is preliminary data.</text>
</comment>
<feature type="region of interest" description="Disordered" evidence="1">
    <location>
        <begin position="159"/>
        <end position="182"/>
    </location>
</feature>
<organism evidence="2 3">
    <name type="scientific">Tetraparma gracilis</name>
    <dbReference type="NCBI Taxonomy" id="2962635"/>
    <lineage>
        <taxon>Eukaryota</taxon>
        <taxon>Sar</taxon>
        <taxon>Stramenopiles</taxon>
        <taxon>Ochrophyta</taxon>
        <taxon>Bolidophyceae</taxon>
        <taxon>Parmales</taxon>
        <taxon>Triparmaceae</taxon>
        <taxon>Tetraparma</taxon>
    </lineage>
</organism>
<protein>
    <submittedName>
        <fullName evidence="2">Uncharacterized protein</fullName>
    </submittedName>
</protein>
<name>A0ABQ6MZ37_9STRA</name>
<evidence type="ECO:0000313" key="3">
    <source>
        <dbReference type="Proteomes" id="UP001165060"/>
    </source>
</evidence>
<reference evidence="2 3" key="1">
    <citation type="journal article" date="2023" name="Commun. Biol.">
        <title>Genome analysis of Parmales, the sister group of diatoms, reveals the evolutionary specialization of diatoms from phago-mixotrophs to photoautotrophs.</title>
        <authorList>
            <person name="Ban H."/>
            <person name="Sato S."/>
            <person name="Yoshikawa S."/>
            <person name="Yamada K."/>
            <person name="Nakamura Y."/>
            <person name="Ichinomiya M."/>
            <person name="Sato N."/>
            <person name="Blanc-Mathieu R."/>
            <person name="Endo H."/>
            <person name="Kuwata A."/>
            <person name="Ogata H."/>
        </authorList>
    </citation>
    <scope>NUCLEOTIDE SEQUENCE [LARGE SCALE GENOMIC DNA]</scope>
</reference>
<evidence type="ECO:0000313" key="2">
    <source>
        <dbReference type="EMBL" id="GMI35728.1"/>
    </source>
</evidence>
<accession>A0ABQ6MZ37</accession>
<feature type="region of interest" description="Disordered" evidence="1">
    <location>
        <begin position="310"/>
        <end position="336"/>
    </location>
</feature>
<proteinExistence type="predicted"/>
<dbReference type="Proteomes" id="UP001165060">
    <property type="component" value="Unassembled WGS sequence"/>
</dbReference>
<sequence>MDEVLSRQFHTLNLAPEFHDAILSNSSSLKSTLTAWQKNLSECEIAMHGRSMKGRPCMVPHAETFGSYGSSVDRFDPLFDPDLSLIKPLQTMEADPGLARKRGLTHERYFRLRERDARTEKQYMDAVNARGSKAAIEHLDQQHVFSKMYSEATAMQKASFKTRRKPPKSGTGGPHLAPGTYHTERGLISGRLGAGEVPLTANAAFRDTRESGRNAFLGSVDPDLVEMGEGTTENPFSKRSAQSTINAKGVLNRHLNAPVVHIEKTLGRNTGMTSPEEFLKKVQERETRTKPRDYTEGILPMAYAEPGRYKAEKAAADRPSTAPRGDQKKAGGLKRGVLTAETGDALTAGLELGDRSLAGTAQFFKEWKKANGVLTRRPKTTSSARRR</sequence>